<feature type="repeat" description="Solcar" evidence="8">
    <location>
        <begin position="217"/>
        <end position="305"/>
    </location>
</feature>
<accession>A0A086KZE5</accession>
<name>A0A086KZE5_TOXGO</name>
<dbReference type="InterPro" id="IPR023395">
    <property type="entry name" value="MCP_dom_sf"/>
</dbReference>
<evidence type="ECO:0000256" key="3">
    <source>
        <dbReference type="ARBA" id="ARBA00022448"/>
    </source>
</evidence>
<evidence type="ECO:0000313" key="11">
    <source>
        <dbReference type="Proteomes" id="UP000028828"/>
    </source>
</evidence>
<evidence type="ECO:0000256" key="9">
    <source>
        <dbReference type="RuleBase" id="RU000488"/>
    </source>
</evidence>
<dbReference type="GO" id="GO:0015093">
    <property type="term" value="F:ferrous iron transmembrane transporter activity"/>
    <property type="evidence" value="ECO:0007669"/>
    <property type="project" value="TreeGrafter"/>
</dbReference>
<evidence type="ECO:0000256" key="1">
    <source>
        <dbReference type="ARBA" id="ARBA00004225"/>
    </source>
</evidence>
<evidence type="ECO:0000256" key="2">
    <source>
        <dbReference type="ARBA" id="ARBA00006375"/>
    </source>
</evidence>
<evidence type="ECO:0000256" key="5">
    <source>
        <dbReference type="ARBA" id="ARBA00022989"/>
    </source>
</evidence>
<evidence type="ECO:0000256" key="8">
    <source>
        <dbReference type="PROSITE-ProRule" id="PRU00282"/>
    </source>
</evidence>
<dbReference type="AlphaFoldDB" id="A0A086KZE5"/>
<dbReference type="GO" id="GO:0031966">
    <property type="term" value="C:mitochondrial membrane"/>
    <property type="evidence" value="ECO:0007669"/>
    <property type="project" value="UniProtKB-SubCell"/>
</dbReference>
<feature type="repeat" description="Solcar" evidence="8">
    <location>
        <begin position="336"/>
        <end position="431"/>
    </location>
</feature>
<keyword evidence="4 8" id="KW-0812">Transmembrane</keyword>
<comment type="similarity">
    <text evidence="2 9">Belongs to the mitochondrial carrier (TC 2.A.29) family.</text>
</comment>
<proteinExistence type="inferred from homology"/>
<dbReference type="EMBL" id="AEYI02000409">
    <property type="protein sequence ID" value="KFG49763.1"/>
    <property type="molecule type" value="Genomic_DNA"/>
</dbReference>
<dbReference type="VEuPathDB" id="ToxoDB:TGP89_314710"/>
<evidence type="ECO:0000256" key="6">
    <source>
        <dbReference type="ARBA" id="ARBA00023128"/>
    </source>
</evidence>
<comment type="subcellular location">
    <subcellularLocation>
        <location evidence="1">Mitochondrion membrane</location>
        <topology evidence="1">Multi-pass membrane protein</topology>
    </subcellularLocation>
</comment>
<evidence type="ECO:0000313" key="10">
    <source>
        <dbReference type="EMBL" id="KFG49763.1"/>
    </source>
</evidence>
<comment type="caution">
    <text evidence="10">The sequence shown here is derived from an EMBL/GenBank/DDBJ whole genome shotgun (WGS) entry which is preliminary data.</text>
</comment>
<sequence>MEPSTNDATCAATGAGSWKTVSAEHLSHGESDDSSIDWRKMRALMFASACSGFVGRCLFYPIDTAKAMIQAQVTSRQYLGSSSTVSSIQPCSTIMSSGTAQLQQGLSGEARGPARGAALGHAADCTPAKVYRSLLTSTGHALKMVWRQEGIPGLYRGFVMCGVGSLPATCLFFTSFEIIRAYLVRVCSSWANGDSADPRGGDDCASSAPGKTLPTPISPLIDLVSGFGAEAISCVFWVPIDVCKERLQTQRVLGTSAYRGSWDCVNHLFKQEGLRQLYKGYGATLLSFGPLSALFFMFDNQLKNIVLRILHRQQDAGGPNGLVENRHPSSPDAISLIPLATGGCALVAAASAAWLTVPLDKVKLRLQVQRGQMGTASRGTPFLYRNTFHGLATVYKEEGTRGLFRGSGARVLFHSANFALLKVLIEHFKSAYLEYAEPASP</sequence>
<keyword evidence="5" id="KW-1133">Transmembrane helix</keyword>
<protein>
    <submittedName>
        <fullName evidence="10">Mitochondrial carrier superfamily protein</fullName>
    </submittedName>
</protein>
<gene>
    <name evidence="10" type="ORF">TGP89_314710</name>
</gene>
<keyword evidence="7 8" id="KW-0472">Membrane</keyword>
<dbReference type="SUPFAM" id="SSF103506">
    <property type="entry name" value="Mitochondrial carrier"/>
    <property type="match status" value="1"/>
</dbReference>
<keyword evidence="3 9" id="KW-0813">Transport</keyword>
<dbReference type="Pfam" id="PF00153">
    <property type="entry name" value="Mito_carr"/>
    <property type="match status" value="4"/>
</dbReference>
<evidence type="ECO:0000256" key="4">
    <source>
        <dbReference type="ARBA" id="ARBA00022692"/>
    </source>
</evidence>
<dbReference type="OrthoDB" id="250329at2759"/>
<dbReference type="PANTHER" id="PTHR45758:SF19">
    <property type="entry name" value="CARRIER PROTEIN, PUTATIVE-RELATED"/>
    <property type="match status" value="1"/>
</dbReference>
<keyword evidence="6" id="KW-0496">Mitochondrion</keyword>
<evidence type="ECO:0000256" key="7">
    <source>
        <dbReference type="ARBA" id="ARBA00023136"/>
    </source>
</evidence>
<dbReference type="Gene3D" id="1.50.40.10">
    <property type="entry name" value="Mitochondrial carrier domain"/>
    <property type="match status" value="2"/>
</dbReference>
<dbReference type="PANTHER" id="PTHR45758">
    <property type="entry name" value="MITOFERRIN-1-RELATED"/>
    <property type="match status" value="1"/>
</dbReference>
<dbReference type="GO" id="GO:0048250">
    <property type="term" value="P:iron import into the mitochondrion"/>
    <property type="evidence" value="ECO:0007669"/>
    <property type="project" value="TreeGrafter"/>
</dbReference>
<dbReference type="InterPro" id="IPR018108">
    <property type="entry name" value="MCP_transmembrane"/>
</dbReference>
<feature type="repeat" description="Solcar" evidence="8">
    <location>
        <begin position="39"/>
        <end position="182"/>
    </location>
</feature>
<dbReference type="PROSITE" id="PS50920">
    <property type="entry name" value="SOLCAR"/>
    <property type="match status" value="3"/>
</dbReference>
<organism evidence="10 11">
    <name type="scientific">Toxoplasma gondii p89</name>
    <dbReference type="NCBI Taxonomy" id="943119"/>
    <lineage>
        <taxon>Eukaryota</taxon>
        <taxon>Sar</taxon>
        <taxon>Alveolata</taxon>
        <taxon>Apicomplexa</taxon>
        <taxon>Conoidasida</taxon>
        <taxon>Coccidia</taxon>
        <taxon>Eucoccidiorida</taxon>
        <taxon>Eimeriorina</taxon>
        <taxon>Sarcocystidae</taxon>
        <taxon>Toxoplasma</taxon>
    </lineage>
</organism>
<dbReference type="Proteomes" id="UP000028828">
    <property type="component" value="Unassembled WGS sequence"/>
</dbReference>
<reference evidence="10 11" key="1">
    <citation type="submission" date="2014-03" db="EMBL/GenBank/DDBJ databases">
        <authorList>
            <person name="Sibley D."/>
            <person name="Venepally P."/>
            <person name="Karamycheva S."/>
            <person name="Hadjithomas M."/>
            <person name="Khan A."/>
            <person name="Brunk B."/>
            <person name="Roos D."/>
            <person name="Caler E."/>
            <person name="Lorenzi H."/>
        </authorList>
    </citation>
    <scope>NUCLEOTIDE SEQUENCE [LARGE SCALE GENOMIC DNA]</scope>
    <source>
        <strain evidence="11">p89</strain>
    </source>
</reference>